<feature type="region of interest" description="Disordered" evidence="1">
    <location>
        <begin position="191"/>
        <end position="212"/>
    </location>
</feature>
<evidence type="ECO:0000313" key="3">
    <source>
        <dbReference type="Proteomes" id="UP001187682"/>
    </source>
</evidence>
<evidence type="ECO:0000313" key="2">
    <source>
        <dbReference type="EMBL" id="SPO03195.1"/>
    </source>
</evidence>
<feature type="region of interest" description="Disordered" evidence="1">
    <location>
        <begin position="705"/>
        <end position="781"/>
    </location>
</feature>
<accession>A0AAE8SVW1</accession>
<dbReference type="InterPro" id="IPR024420">
    <property type="entry name" value="TRAPP_III_complex_Trs85"/>
</dbReference>
<proteinExistence type="predicted"/>
<protein>
    <submittedName>
        <fullName evidence="2">Related to GSG1 - sporulation specific protein</fullName>
    </submittedName>
</protein>
<name>A0AAE8SVW1_9PEZI</name>
<dbReference type="GO" id="GO:1990072">
    <property type="term" value="C:TRAPPIII protein complex"/>
    <property type="evidence" value="ECO:0007669"/>
    <property type="project" value="TreeGrafter"/>
</dbReference>
<dbReference type="EMBL" id="ONZQ02000008">
    <property type="protein sequence ID" value="SPO03195.1"/>
    <property type="molecule type" value="Genomic_DNA"/>
</dbReference>
<comment type="caution">
    <text evidence="2">The sequence shown here is derived from an EMBL/GenBank/DDBJ whole genome shotgun (WGS) entry which is preliminary data.</text>
</comment>
<reference evidence="2" key="1">
    <citation type="submission" date="2018-03" db="EMBL/GenBank/DDBJ databases">
        <authorList>
            <person name="Guldener U."/>
        </authorList>
    </citation>
    <scope>NUCLEOTIDE SEQUENCE</scope>
</reference>
<feature type="compositionally biased region" description="Polar residues" evidence="1">
    <location>
        <begin position="191"/>
        <end position="211"/>
    </location>
</feature>
<evidence type="ECO:0000256" key="1">
    <source>
        <dbReference type="SAM" id="MobiDB-lite"/>
    </source>
</evidence>
<feature type="compositionally biased region" description="Low complexity" evidence="1">
    <location>
        <begin position="742"/>
        <end position="758"/>
    </location>
</feature>
<keyword evidence="3" id="KW-1185">Reference proteome</keyword>
<dbReference type="PANTHER" id="PTHR12975:SF6">
    <property type="entry name" value="TRAFFICKING PROTEIN PARTICLE COMPLEX SUBUNIT 8"/>
    <property type="match status" value="1"/>
</dbReference>
<gene>
    <name evidence="2" type="ORF">DNG_05877</name>
</gene>
<dbReference type="PANTHER" id="PTHR12975">
    <property type="entry name" value="TRANSPORT PROTEIN TRAPP"/>
    <property type="match status" value="1"/>
</dbReference>
<feature type="compositionally biased region" description="Polar residues" evidence="1">
    <location>
        <begin position="24"/>
        <end position="76"/>
    </location>
</feature>
<dbReference type="Proteomes" id="UP001187682">
    <property type="component" value="Unassembled WGS sequence"/>
</dbReference>
<dbReference type="AlphaFoldDB" id="A0AAE8SVW1"/>
<dbReference type="Pfam" id="PF12739">
    <property type="entry name" value="TRAPPC-Trs85"/>
    <property type="match status" value="1"/>
</dbReference>
<sequence>MQPNDDGSVAQSIQSLPLAVSAKRSPNTTNTKKFATNISDLPSSPHSTFPSKRSRRSTPSLFASTSTPPGSRSISPAGSRPPSRAVSGAGLDRGTPGYAGDRMTDDPGAPINLIRQSFVPHVCVLASEDTDVLIREKGFEAGLWELLRPFGDRIHGKVTIRDSNGASRSCEDFSIRFVRLGEDVELPDSTASASRLGQANNGAVPSATKSNSRLRDAEAVVARHLQYAEESSHGLPYQESLNRQGSGADASSPYYSLFLRRLLSGIPLAPHATFAHPVACVIAISSRNKNPIEELRRLYEETSQGKKKLPAWVDGEYLRYYVLIHDEEHDDITRSMSLFEQMKRHLGLHCHLLRLRSTQCAETDDDSIVLPKSAWITSTEELEAISQSETDNDFVDTPTYIFEPDATAIRTFIREMVIQSVIPTMERNVAMWNENVASRRRGITGRLVTFSRRWAGFSGTSKSSSSPGSGTSNDYNMLGFYRPETPEGTLRKLADFAFMLRDYKLAHSTYDLIRADFQEAKAWKHHAAANEMAAISLLMIPQHLTSKSRLETIGQMLEAAFYSYHSRCSDPCGALRSVALGAELLKLRGDLCIDDAARWGIRLIDSKIPGLVADALLKERVAAYYAAKQGMGSHPYGRRRRKAAIWNVLGAEAWVAQDILLQAQRCLDDAQTVYSGEAGEGSISKFTSAKDFTDRLQQHLTERLESTRMNGGIDSGAGTPVQEVDEESEALDLPIRRARGNTLTSAAAGTTTLETAPLRDAVEPGTGEETFNGGQAQGGFD</sequence>
<organism evidence="2 3">
    <name type="scientific">Cephalotrichum gorgonifer</name>
    <dbReference type="NCBI Taxonomy" id="2041049"/>
    <lineage>
        <taxon>Eukaryota</taxon>
        <taxon>Fungi</taxon>
        <taxon>Dikarya</taxon>
        <taxon>Ascomycota</taxon>
        <taxon>Pezizomycotina</taxon>
        <taxon>Sordariomycetes</taxon>
        <taxon>Hypocreomycetidae</taxon>
        <taxon>Microascales</taxon>
        <taxon>Microascaceae</taxon>
        <taxon>Cephalotrichum</taxon>
    </lineage>
</organism>
<feature type="region of interest" description="Disordered" evidence="1">
    <location>
        <begin position="1"/>
        <end position="105"/>
    </location>
</feature>
<feature type="compositionally biased region" description="Polar residues" evidence="1">
    <location>
        <begin position="1"/>
        <end position="15"/>
    </location>
</feature>